<reference evidence="1 2" key="1">
    <citation type="journal article" date="2019" name="Commun. Biol.">
        <title>The bagworm genome reveals a unique fibroin gene that provides high tensile strength.</title>
        <authorList>
            <person name="Kono N."/>
            <person name="Nakamura H."/>
            <person name="Ohtoshi R."/>
            <person name="Tomita M."/>
            <person name="Numata K."/>
            <person name="Arakawa K."/>
        </authorList>
    </citation>
    <scope>NUCLEOTIDE SEQUENCE [LARGE SCALE GENOMIC DNA]</scope>
</reference>
<evidence type="ECO:0000313" key="2">
    <source>
        <dbReference type="Proteomes" id="UP000299102"/>
    </source>
</evidence>
<dbReference type="Proteomes" id="UP000299102">
    <property type="component" value="Unassembled WGS sequence"/>
</dbReference>
<sequence length="108" mass="12428">MNDTCVPDPIEGLRYVKEDRDCLSFDFKTLRDIVYQSEGLLGTRVIRASLASHIFYNEMSLSGRWRPDLEDSVEKCQKFSDTDSVLGTKFRQKLRSSFDVVSCQYACV</sequence>
<gene>
    <name evidence="1" type="ORF">EVAR_36545_1</name>
</gene>
<name>A0A4C1ZBB3_EUMVA</name>
<proteinExistence type="predicted"/>
<protein>
    <submittedName>
        <fullName evidence="1">Uncharacterized protein</fullName>
    </submittedName>
</protein>
<organism evidence="1 2">
    <name type="scientific">Eumeta variegata</name>
    <name type="common">Bagworm moth</name>
    <name type="synonym">Eumeta japonica</name>
    <dbReference type="NCBI Taxonomy" id="151549"/>
    <lineage>
        <taxon>Eukaryota</taxon>
        <taxon>Metazoa</taxon>
        <taxon>Ecdysozoa</taxon>
        <taxon>Arthropoda</taxon>
        <taxon>Hexapoda</taxon>
        <taxon>Insecta</taxon>
        <taxon>Pterygota</taxon>
        <taxon>Neoptera</taxon>
        <taxon>Endopterygota</taxon>
        <taxon>Lepidoptera</taxon>
        <taxon>Glossata</taxon>
        <taxon>Ditrysia</taxon>
        <taxon>Tineoidea</taxon>
        <taxon>Psychidae</taxon>
        <taxon>Oiketicinae</taxon>
        <taxon>Eumeta</taxon>
    </lineage>
</organism>
<comment type="caution">
    <text evidence="1">The sequence shown here is derived from an EMBL/GenBank/DDBJ whole genome shotgun (WGS) entry which is preliminary data.</text>
</comment>
<evidence type="ECO:0000313" key="1">
    <source>
        <dbReference type="EMBL" id="GBP83897.1"/>
    </source>
</evidence>
<dbReference type="EMBL" id="BGZK01001647">
    <property type="protein sequence ID" value="GBP83897.1"/>
    <property type="molecule type" value="Genomic_DNA"/>
</dbReference>
<keyword evidence="2" id="KW-1185">Reference proteome</keyword>
<dbReference type="AlphaFoldDB" id="A0A4C1ZBB3"/>
<accession>A0A4C1ZBB3</accession>